<sequence length="139" mass="15404">MPDESSPSADLVVSTEALGQFRGRLDDVLTTTQTAGLTPSLMADLRMDQANYGGLIPGMTQISHEFGHAVNRLEAFVRIQQDLIEALAIATLISERGFENVEAEQRERLQQIMAGLAEDYTPPPPLTDEELQREERHNV</sequence>
<protein>
    <submittedName>
        <fullName evidence="2">Uncharacterized protein</fullName>
    </submittedName>
</protein>
<evidence type="ECO:0000313" key="2">
    <source>
        <dbReference type="EMBL" id="AKG45869.1"/>
    </source>
</evidence>
<reference evidence="2" key="1">
    <citation type="submission" date="2019-08" db="EMBL/GenBank/DDBJ databases">
        <title>Complete genome sequence of a mangrove-derived Streptomyces xiamenensis.</title>
        <authorList>
            <person name="Xu J."/>
        </authorList>
    </citation>
    <scope>NUCLEOTIDE SEQUENCE</scope>
    <source>
        <strain evidence="2">318</strain>
    </source>
</reference>
<evidence type="ECO:0000313" key="3">
    <source>
        <dbReference type="Proteomes" id="UP000034034"/>
    </source>
</evidence>
<keyword evidence="3" id="KW-1185">Reference proteome</keyword>
<accession>A0A0F7G0C5</accession>
<feature type="region of interest" description="Disordered" evidence="1">
    <location>
        <begin position="115"/>
        <end position="139"/>
    </location>
</feature>
<dbReference type="STRING" id="408015.SXIM_44850"/>
<evidence type="ECO:0000256" key="1">
    <source>
        <dbReference type="SAM" id="MobiDB-lite"/>
    </source>
</evidence>
<organism evidence="2 3">
    <name type="scientific">Streptomyces xiamenensis</name>
    <dbReference type="NCBI Taxonomy" id="408015"/>
    <lineage>
        <taxon>Bacteria</taxon>
        <taxon>Bacillati</taxon>
        <taxon>Actinomycetota</taxon>
        <taxon>Actinomycetes</taxon>
        <taxon>Kitasatosporales</taxon>
        <taxon>Streptomycetaceae</taxon>
        <taxon>Streptomyces</taxon>
    </lineage>
</organism>
<dbReference type="EMBL" id="CP009922">
    <property type="protein sequence ID" value="AKG45869.1"/>
    <property type="molecule type" value="Genomic_DNA"/>
</dbReference>
<dbReference type="HOGENOM" id="CLU_1844068_0_0_11"/>
<dbReference type="AlphaFoldDB" id="A0A0F7G0C5"/>
<name>A0A0F7G0C5_9ACTN</name>
<dbReference type="PATRIC" id="fig|408015.6.peg.4540"/>
<gene>
    <name evidence="2" type="ORF">SXIM_44850</name>
</gene>
<dbReference type="RefSeq" id="WP_046724964.1">
    <property type="nucleotide sequence ID" value="NZ_CP009922.3"/>
</dbReference>
<proteinExistence type="predicted"/>
<dbReference type="Proteomes" id="UP000034034">
    <property type="component" value="Chromosome"/>
</dbReference>
<dbReference type="KEGG" id="sxi:SXIM_44850"/>